<dbReference type="OrthoDB" id="669774at2759"/>
<evidence type="ECO:0000313" key="3">
    <source>
        <dbReference type="EMBL" id="OEL30555.1"/>
    </source>
</evidence>
<dbReference type="InterPro" id="IPR016140">
    <property type="entry name" value="Bifunc_inhib/LTP/seed_store"/>
</dbReference>
<sequence>MTTKVIIQLLVIALVLTIFAMPQAWGEQDCHREKLQFLNKRKKSLKREGDYVRPDATCCHPARSVDMTCVCRSITPKEERKIDIHCAYWISLDCHNPVPNGNNCGSECLILFSFLNFFVVLVHYQVRDAKSILHTLI</sequence>
<evidence type="ECO:0000256" key="1">
    <source>
        <dbReference type="SAM" id="SignalP"/>
    </source>
</evidence>
<gene>
    <name evidence="3" type="ORF">BAE44_0008424</name>
</gene>
<dbReference type="Proteomes" id="UP000095767">
    <property type="component" value="Unassembled WGS sequence"/>
</dbReference>
<evidence type="ECO:0000259" key="2">
    <source>
        <dbReference type="Pfam" id="PF14368"/>
    </source>
</evidence>
<feature type="chain" id="PRO_5009188718" description="Bifunctional inhibitor/plant lipid transfer protein/seed storage helical domain-containing protein" evidence="1">
    <location>
        <begin position="27"/>
        <end position="137"/>
    </location>
</feature>
<feature type="signal peptide" evidence="1">
    <location>
        <begin position="1"/>
        <end position="26"/>
    </location>
</feature>
<name>A0A1E5VZM2_9POAL</name>
<reference evidence="3 4" key="1">
    <citation type="submission" date="2016-09" db="EMBL/GenBank/DDBJ databases">
        <title>The draft genome of Dichanthelium oligosanthes: A C3 panicoid grass species.</title>
        <authorList>
            <person name="Studer A.J."/>
            <person name="Schnable J.C."/>
            <person name="Brutnell T.P."/>
        </authorList>
    </citation>
    <scope>NUCLEOTIDE SEQUENCE [LARGE SCALE GENOMIC DNA]</scope>
    <source>
        <strain evidence="4">cv. Kellogg 1175</strain>
        <tissue evidence="3">Leaf</tissue>
    </source>
</reference>
<dbReference type="Pfam" id="PF14368">
    <property type="entry name" value="LTP_2"/>
    <property type="match status" value="1"/>
</dbReference>
<dbReference type="PANTHER" id="PTHR33286">
    <property type="entry name" value="BIFUNCTIONAL INHIBITOR/LIPID-TRANSFER PROTEIN/SEED STORAGE 2S ALBUMIN SUPERFAMILY PROTEIN"/>
    <property type="match status" value="1"/>
</dbReference>
<keyword evidence="1" id="KW-0732">Signal</keyword>
<protein>
    <recommendedName>
        <fullName evidence="2">Bifunctional inhibitor/plant lipid transfer protein/seed storage helical domain-containing protein</fullName>
    </recommendedName>
</protein>
<keyword evidence="4" id="KW-1185">Reference proteome</keyword>
<evidence type="ECO:0000313" key="4">
    <source>
        <dbReference type="Proteomes" id="UP000095767"/>
    </source>
</evidence>
<comment type="caution">
    <text evidence="3">The sequence shown here is derived from an EMBL/GenBank/DDBJ whole genome shotgun (WGS) entry which is preliminary data.</text>
</comment>
<feature type="domain" description="Bifunctional inhibitor/plant lipid transfer protein/seed storage helical" evidence="2">
    <location>
        <begin position="11"/>
        <end position="104"/>
    </location>
</feature>
<accession>A0A1E5VZM2</accession>
<organism evidence="3 4">
    <name type="scientific">Dichanthelium oligosanthes</name>
    <dbReference type="NCBI Taxonomy" id="888268"/>
    <lineage>
        <taxon>Eukaryota</taxon>
        <taxon>Viridiplantae</taxon>
        <taxon>Streptophyta</taxon>
        <taxon>Embryophyta</taxon>
        <taxon>Tracheophyta</taxon>
        <taxon>Spermatophyta</taxon>
        <taxon>Magnoliopsida</taxon>
        <taxon>Liliopsida</taxon>
        <taxon>Poales</taxon>
        <taxon>Poaceae</taxon>
        <taxon>PACMAD clade</taxon>
        <taxon>Panicoideae</taxon>
        <taxon>Panicodae</taxon>
        <taxon>Paniceae</taxon>
        <taxon>Dichantheliinae</taxon>
        <taxon>Dichanthelium</taxon>
    </lineage>
</organism>
<dbReference type="EMBL" id="LWDX02025363">
    <property type="protein sequence ID" value="OEL30555.1"/>
    <property type="molecule type" value="Genomic_DNA"/>
</dbReference>
<proteinExistence type="predicted"/>
<dbReference type="AlphaFoldDB" id="A0A1E5VZM2"/>
<dbReference type="PANTHER" id="PTHR33286:SF24">
    <property type="entry name" value="BIFUNCTIONAL INHIBITOR_PLANT LIPID TRANSFER PROTEIN_SEED STORAGE HELICAL DOMAIN-CONTAINING PROTEIN"/>
    <property type="match status" value="1"/>
</dbReference>